<evidence type="ECO:0000256" key="1">
    <source>
        <dbReference type="ARBA" id="ARBA00004123"/>
    </source>
</evidence>
<dbReference type="KEGG" id="tps:THAPSDRAFT_9375"/>
<keyword evidence="2" id="KW-0238">DNA-binding</keyword>
<feature type="region of interest" description="Disordered" evidence="5">
    <location>
        <begin position="279"/>
        <end position="318"/>
    </location>
</feature>
<dbReference type="InterPro" id="IPR036388">
    <property type="entry name" value="WH-like_DNA-bd_sf"/>
</dbReference>
<evidence type="ECO:0000256" key="4">
    <source>
        <dbReference type="RuleBase" id="RU004020"/>
    </source>
</evidence>
<name>B8CB54_THAPS</name>
<dbReference type="HOGENOM" id="CLU_875750_0_0_1"/>
<gene>
    <name evidence="7" type="primary">HSF16</name>
    <name evidence="7" type="ORF">THAPSDRAFT_9375</name>
</gene>
<dbReference type="PaxDb" id="35128-Thaps9375"/>
<dbReference type="PRINTS" id="PR00056">
    <property type="entry name" value="HSFDOMAIN"/>
</dbReference>
<dbReference type="InParanoid" id="B8CB54"/>
<dbReference type="SUPFAM" id="SSF46785">
    <property type="entry name" value="Winged helix' DNA-binding domain"/>
    <property type="match status" value="1"/>
</dbReference>
<dbReference type="Proteomes" id="UP000001449">
    <property type="component" value="Chromosome 13"/>
</dbReference>
<dbReference type="SMART" id="SM00415">
    <property type="entry name" value="HSF"/>
    <property type="match status" value="1"/>
</dbReference>
<dbReference type="EMBL" id="CM000648">
    <property type="protein sequence ID" value="EED89258.1"/>
    <property type="molecule type" value="Genomic_DNA"/>
</dbReference>
<dbReference type="Pfam" id="PF00447">
    <property type="entry name" value="HSF_DNA-bind"/>
    <property type="match status" value="1"/>
</dbReference>
<feature type="compositionally biased region" description="Polar residues" evidence="5">
    <location>
        <begin position="230"/>
        <end position="242"/>
    </location>
</feature>
<dbReference type="InterPro" id="IPR000232">
    <property type="entry name" value="HSF_DNA-bd"/>
</dbReference>
<dbReference type="eggNOG" id="KOG0627">
    <property type="taxonomic scope" value="Eukaryota"/>
</dbReference>
<feature type="compositionally biased region" description="Low complexity" evidence="5">
    <location>
        <begin position="218"/>
        <end position="229"/>
    </location>
</feature>
<keyword evidence="3" id="KW-0539">Nucleus</keyword>
<dbReference type="GeneID" id="7452998"/>
<protein>
    <recommendedName>
        <fullName evidence="6">HSF-type DNA-binding domain-containing protein</fullName>
    </recommendedName>
</protein>
<evidence type="ECO:0000256" key="3">
    <source>
        <dbReference type="ARBA" id="ARBA00023242"/>
    </source>
</evidence>
<dbReference type="InterPro" id="IPR036390">
    <property type="entry name" value="WH_DNA-bd_sf"/>
</dbReference>
<comment type="subcellular location">
    <subcellularLocation>
        <location evidence="1">Nucleus</location>
    </subcellularLocation>
</comment>
<evidence type="ECO:0000259" key="6">
    <source>
        <dbReference type="SMART" id="SM00415"/>
    </source>
</evidence>
<dbReference type="GO" id="GO:0005634">
    <property type="term" value="C:nucleus"/>
    <property type="evidence" value="ECO:0007669"/>
    <property type="project" value="UniProtKB-SubCell"/>
</dbReference>
<comment type="similarity">
    <text evidence="4">Belongs to the HSF family.</text>
</comment>
<evidence type="ECO:0000256" key="2">
    <source>
        <dbReference type="ARBA" id="ARBA00023125"/>
    </source>
</evidence>
<dbReference type="FunFam" id="1.10.10.10:FF:000479">
    <property type="entry name" value="Predicted protein"/>
    <property type="match status" value="1"/>
</dbReference>
<dbReference type="GO" id="GO:0043565">
    <property type="term" value="F:sequence-specific DNA binding"/>
    <property type="evidence" value="ECO:0007669"/>
    <property type="project" value="InterPro"/>
</dbReference>
<feature type="region of interest" description="Disordered" evidence="5">
    <location>
        <begin position="209"/>
        <end position="248"/>
    </location>
</feature>
<dbReference type="RefSeq" id="XP_002293522.1">
    <property type="nucleotide sequence ID" value="XM_002293486.1"/>
</dbReference>
<evidence type="ECO:0000313" key="8">
    <source>
        <dbReference type="Proteomes" id="UP000001449"/>
    </source>
</evidence>
<dbReference type="Gene3D" id="1.10.10.10">
    <property type="entry name" value="Winged helix-like DNA-binding domain superfamily/Winged helix DNA-binding domain"/>
    <property type="match status" value="1"/>
</dbReference>
<dbReference type="AlphaFoldDB" id="B8CB54"/>
<organism evidence="7 8">
    <name type="scientific">Thalassiosira pseudonana</name>
    <name type="common">Marine diatom</name>
    <name type="synonym">Cyclotella nana</name>
    <dbReference type="NCBI Taxonomy" id="35128"/>
    <lineage>
        <taxon>Eukaryota</taxon>
        <taxon>Sar</taxon>
        <taxon>Stramenopiles</taxon>
        <taxon>Ochrophyta</taxon>
        <taxon>Bacillariophyta</taxon>
        <taxon>Coscinodiscophyceae</taxon>
        <taxon>Thalassiosirophycidae</taxon>
        <taxon>Thalassiosirales</taxon>
        <taxon>Thalassiosiraceae</taxon>
        <taxon>Thalassiosira</taxon>
    </lineage>
</organism>
<keyword evidence="8" id="KW-1185">Reference proteome</keyword>
<proteinExistence type="inferred from homology"/>
<reference evidence="7 8" key="1">
    <citation type="journal article" date="2004" name="Science">
        <title>The genome of the diatom Thalassiosira pseudonana: ecology, evolution, and metabolism.</title>
        <authorList>
            <person name="Armbrust E.V."/>
            <person name="Berges J.A."/>
            <person name="Bowler C."/>
            <person name="Green B.R."/>
            <person name="Martinez D."/>
            <person name="Putnam N.H."/>
            <person name="Zhou S."/>
            <person name="Allen A.E."/>
            <person name="Apt K.E."/>
            <person name="Bechner M."/>
            <person name="Brzezinski M.A."/>
            <person name="Chaal B.K."/>
            <person name="Chiovitti A."/>
            <person name="Davis A.K."/>
            <person name="Demarest M.S."/>
            <person name="Detter J.C."/>
            <person name="Glavina T."/>
            <person name="Goodstein D."/>
            <person name="Hadi M.Z."/>
            <person name="Hellsten U."/>
            <person name="Hildebrand M."/>
            <person name="Jenkins B.D."/>
            <person name="Jurka J."/>
            <person name="Kapitonov V.V."/>
            <person name="Kroger N."/>
            <person name="Lau W.W."/>
            <person name="Lane T.W."/>
            <person name="Larimer F.W."/>
            <person name="Lippmeier J.C."/>
            <person name="Lucas S."/>
            <person name="Medina M."/>
            <person name="Montsant A."/>
            <person name="Obornik M."/>
            <person name="Parker M.S."/>
            <person name="Palenik B."/>
            <person name="Pazour G.J."/>
            <person name="Richardson P.M."/>
            <person name="Rynearson T.A."/>
            <person name="Saito M.A."/>
            <person name="Schwartz D.C."/>
            <person name="Thamatrakoln K."/>
            <person name="Valentin K."/>
            <person name="Vardi A."/>
            <person name="Wilkerson F.P."/>
            <person name="Rokhsar D.S."/>
        </authorList>
    </citation>
    <scope>NUCLEOTIDE SEQUENCE [LARGE SCALE GENOMIC DNA]</scope>
    <source>
        <strain evidence="7 8">CCMP1335</strain>
    </source>
</reference>
<dbReference type="STRING" id="35128.B8CB54"/>
<accession>B8CB54</accession>
<reference evidence="7 8" key="2">
    <citation type="journal article" date="2008" name="Nature">
        <title>The Phaeodactylum genome reveals the evolutionary history of diatom genomes.</title>
        <authorList>
            <person name="Bowler C."/>
            <person name="Allen A.E."/>
            <person name="Badger J.H."/>
            <person name="Grimwood J."/>
            <person name="Jabbari K."/>
            <person name="Kuo A."/>
            <person name="Maheswari U."/>
            <person name="Martens C."/>
            <person name="Maumus F."/>
            <person name="Otillar R.P."/>
            <person name="Rayko E."/>
            <person name="Salamov A."/>
            <person name="Vandepoele K."/>
            <person name="Beszteri B."/>
            <person name="Gruber A."/>
            <person name="Heijde M."/>
            <person name="Katinka M."/>
            <person name="Mock T."/>
            <person name="Valentin K."/>
            <person name="Verret F."/>
            <person name="Berges J.A."/>
            <person name="Brownlee C."/>
            <person name="Cadoret J.P."/>
            <person name="Chiovitti A."/>
            <person name="Choi C.J."/>
            <person name="Coesel S."/>
            <person name="De Martino A."/>
            <person name="Detter J.C."/>
            <person name="Durkin C."/>
            <person name="Falciatore A."/>
            <person name="Fournet J."/>
            <person name="Haruta M."/>
            <person name="Huysman M.J."/>
            <person name="Jenkins B.D."/>
            <person name="Jiroutova K."/>
            <person name="Jorgensen R.E."/>
            <person name="Joubert Y."/>
            <person name="Kaplan A."/>
            <person name="Kroger N."/>
            <person name="Kroth P.G."/>
            <person name="La Roche J."/>
            <person name="Lindquist E."/>
            <person name="Lommer M."/>
            <person name="Martin-Jezequel V."/>
            <person name="Lopez P.J."/>
            <person name="Lucas S."/>
            <person name="Mangogna M."/>
            <person name="McGinnis K."/>
            <person name="Medlin L.K."/>
            <person name="Montsant A."/>
            <person name="Oudot-Le Secq M.P."/>
            <person name="Napoli C."/>
            <person name="Obornik M."/>
            <person name="Parker M.S."/>
            <person name="Petit J.L."/>
            <person name="Porcel B.M."/>
            <person name="Poulsen N."/>
            <person name="Robison M."/>
            <person name="Rychlewski L."/>
            <person name="Rynearson T.A."/>
            <person name="Schmutz J."/>
            <person name="Shapiro H."/>
            <person name="Siaut M."/>
            <person name="Stanley M."/>
            <person name="Sussman M.R."/>
            <person name="Taylor A.R."/>
            <person name="Vardi A."/>
            <person name="von Dassow P."/>
            <person name="Vyverman W."/>
            <person name="Willis A."/>
            <person name="Wyrwicz L.S."/>
            <person name="Rokhsar D.S."/>
            <person name="Weissenbach J."/>
            <person name="Armbrust E.V."/>
            <person name="Green B.R."/>
            <person name="Van de Peer Y."/>
            <person name="Grigoriev I.V."/>
        </authorList>
    </citation>
    <scope>NUCLEOTIDE SEQUENCE [LARGE SCALE GENOMIC DNA]</scope>
    <source>
        <strain evidence="7 8">CCMP1335</strain>
    </source>
</reference>
<evidence type="ECO:0000313" key="7">
    <source>
        <dbReference type="EMBL" id="EED89258.1"/>
    </source>
</evidence>
<dbReference type="GO" id="GO:0003700">
    <property type="term" value="F:DNA-binding transcription factor activity"/>
    <property type="evidence" value="ECO:0007669"/>
    <property type="project" value="InterPro"/>
</dbReference>
<feature type="domain" description="HSF-type DNA-binding" evidence="6">
    <location>
        <begin position="46"/>
        <end position="150"/>
    </location>
</feature>
<sequence>MNLNSTVSYQDRSSCTLRDHFASYTNLQFNDADIERLSSVVASHDKQITFPMKLHFLLNRAEDDGFDDIISWLPHGRSFVVKQPIDFIKTILPQYFRMTKMTSFTQQLSMYGFVRIGIGQGQGQGVACQEFFHEYFLRHRLFLCDKIIRSKLRGEHSGNLDFYSMPEVTVSEDSVAFNTKLENLVAANLSRWRAKTAARSNTMRSSESCASFSTVGTSSPEPSLASLSPVNSSTNKGTSTREAASDADGTLAVLSETSEIIASAESFLRRLQLENSPPRQHVALSAKTSDTKPDCARRSSLGSDDGNPPTFSADTFLW</sequence>
<dbReference type="PANTHER" id="PTHR10015">
    <property type="entry name" value="HEAT SHOCK TRANSCRIPTION FACTOR"/>
    <property type="match status" value="1"/>
</dbReference>
<feature type="compositionally biased region" description="Polar residues" evidence="5">
    <location>
        <begin position="309"/>
        <end position="318"/>
    </location>
</feature>
<evidence type="ECO:0000256" key="5">
    <source>
        <dbReference type="SAM" id="MobiDB-lite"/>
    </source>
</evidence>
<dbReference type="PANTHER" id="PTHR10015:SF206">
    <property type="entry name" value="HSF-TYPE DNA-BINDING DOMAIN-CONTAINING PROTEIN"/>
    <property type="match status" value="1"/>
</dbReference>